<accession>A0AAE9EDQ2</accession>
<sequence>METTLRIKKAVEQEVYKRITVCVPQNVSISKVTTSSKPQIPERTPELGEGIAQSDLKPRFTHLNYEETSQYSTDG</sequence>
<gene>
    <name evidence="1" type="ORF">L5515_015279</name>
</gene>
<reference evidence="1 2" key="1">
    <citation type="submission" date="2022-04" db="EMBL/GenBank/DDBJ databases">
        <title>Chromosome-level reference genomes for two strains of Caenorhabditis briggsae: an improved platform for comparative genomics.</title>
        <authorList>
            <person name="Stevens L."/>
            <person name="Andersen E."/>
        </authorList>
    </citation>
    <scope>NUCLEOTIDE SEQUENCE [LARGE SCALE GENOMIC DNA]</scope>
    <source>
        <strain evidence="1">VX34</strain>
        <tissue evidence="1">Whole-organism</tissue>
    </source>
</reference>
<proteinExistence type="predicted"/>
<keyword evidence="2" id="KW-1185">Reference proteome</keyword>
<evidence type="ECO:0000313" key="2">
    <source>
        <dbReference type="Proteomes" id="UP000829354"/>
    </source>
</evidence>
<name>A0AAE9EDQ2_CAEBR</name>
<dbReference type="AlphaFoldDB" id="A0AAE9EDQ2"/>
<protein>
    <submittedName>
        <fullName evidence="1">Uncharacterized protein</fullName>
    </submittedName>
</protein>
<organism evidence="1 2">
    <name type="scientific">Caenorhabditis briggsae</name>
    <dbReference type="NCBI Taxonomy" id="6238"/>
    <lineage>
        <taxon>Eukaryota</taxon>
        <taxon>Metazoa</taxon>
        <taxon>Ecdysozoa</taxon>
        <taxon>Nematoda</taxon>
        <taxon>Chromadorea</taxon>
        <taxon>Rhabditida</taxon>
        <taxon>Rhabditina</taxon>
        <taxon>Rhabditomorpha</taxon>
        <taxon>Rhabditoidea</taxon>
        <taxon>Rhabditidae</taxon>
        <taxon>Peloderinae</taxon>
        <taxon>Caenorhabditis</taxon>
    </lineage>
</organism>
<evidence type="ECO:0000313" key="1">
    <source>
        <dbReference type="EMBL" id="UMM19841.1"/>
    </source>
</evidence>
<dbReference type="Proteomes" id="UP000829354">
    <property type="component" value="Chromosome II"/>
</dbReference>
<dbReference type="EMBL" id="CP092621">
    <property type="protein sequence ID" value="UMM19841.1"/>
    <property type="molecule type" value="Genomic_DNA"/>
</dbReference>